<dbReference type="EMBL" id="CADIKL010000015">
    <property type="protein sequence ID" value="CAB3792085.1"/>
    <property type="molecule type" value="Genomic_DNA"/>
</dbReference>
<gene>
    <name evidence="1" type="ORF">LMG28688_03450</name>
</gene>
<organism evidence="1 2">
    <name type="scientific">Paraburkholderia caffeinitolerans</name>
    <dbReference type="NCBI Taxonomy" id="1723730"/>
    <lineage>
        <taxon>Bacteria</taxon>
        <taxon>Pseudomonadati</taxon>
        <taxon>Pseudomonadota</taxon>
        <taxon>Betaproteobacteria</taxon>
        <taxon>Burkholderiales</taxon>
        <taxon>Burkholderiaceae</taxon>
        <taxon>Paraburkholderia</taxon>
    </lineage>
</organism>
<reference evidence="1 2" key="1">
    <citation type="submission" date="2020-04" db="EMBL/GenBank/DDBJ databases">
        <authorList>
            <person name="De Canck E."/>
        </authorList>
    </citation>
    <scope>NUCLEOTIDE SEQUENCE [LARGE SCALE GENOMIC DNA]</scope>
    <source>
        <strain evidence="1 2">LMG 28688</strain>
    </source>
</reference>
<accession>A0A6J5G942</accession>
<proteinExistence type="predicted"/>
<sequence>MRGGCDTRCVLSMGWPPDRSNRTKVLLAHAPAPLRGPEGQTCPDQNAWRIPAATATWVCVDDGESVLIIACDSTEPCGAPCTF</sequence>
<evidence type="ECO:0000313" key="2">
    <source>
        <dbReference type="Proteomes" id="UP000494119"/>
    </source>
</evidence>
<protein>
    <submittedName>
        <fullName evidence="1">Uncharacterized protein</fullName>
    </submittedName>
</protein>
<name>A0A6J5G942_9BURK</name>
<dbReference type="Proteomes" id="UP000494119">
    <property type="component" value="Unassembled WGS sequence"/>
</dbReference>
<dbReference type="AlphaFoldDB" id="A0A6J5G942"/>
<evidence type="ECO:0000313" key="1">
    <source>
        <dbReference type="EMBL" id="CAB3792085.1"/>
    </source>
</evidence>
<keyword evidence="2" id="KW-1185">Reference proteome</keyword>